<reference evidence="2" key="1">
    <citation type="submission" date="2021-06" db="EMBL/GenBank/DDBJ databases">
        <title>Parelaphostrongylus tenuis whole genome reference sequence.</title>
        <authorList>
            <person name="Garwood T.J."/>
            <person name="Larsen P.A."/>
            <person name="Fountain-Jones N.M."/>
            <person name="Garbe J.R."/>
            <person name="Macchietto M.G."/>
            <person name="Kania S.A."/>
            <person name="Gerhold R.W."/>
            <person name="Richards J.E."/>
            <person name="Wolf T.M."/>
        </authorList>
    </citation>
    <scope>NUCLEOTIDE SEQUENCE</scope>
    <source>
        <strain evidence="2">MNPRO001-30</strain>
        <tissue evidence="2">Meninges</tissue>
    </source>
</reference>
<protein>
    <submittedName>
        <fullName evidence="2">Uncharacterized protein</fullName>
    </submittedName>
</protein>
<comment type="caution">
    <text evidence="2">The sequence shown here is derived from an EMBL/GenBank/DDBJ whole genome shotgun (WGS) entry which is preliminary data.</text>
</comment>
<dbReference type="AlphaFoldDB" id="A0AAD5N4P2"/>
<dbReference type="Proteomes" id="UP001196413">
    <property type="component" value="Unassembled WGS sequence"/>
</dbReference>
<dbReference type="EMBL" id="JAHQIW010003747">
    <property type="protein sequence ID" value="KAJ1359959.1"/>
    <property type="molecule type" value="Genomic_DNA"/>
</dbReference>
<proteinExistence type="predicted"/>
<evidence type="ECO:0000313" key="3">
    <source>
        <dbReference type="Proteomes" id="UP001196413"/>
    </source>
</evidence>
<gene>
    <name evidence="2" type="ORF">KIN20_018795</name>
</gene>
<evidence type="ECO:0000313" key="2">
    <source>
        <dbReference type="EMBL" id="KAJ1359959.1"/>
    </source>
</evidence>
<organism evidence="2 3">
    <name type="scientific">Parelaphostrongylus tenuis</name>
    <name type="common">Meningeal worm</name>
    <dbReference type="NCBI Taxonomy" id="148309"/>
    <lineage>
        <taxon>Eukaryota</taxon>
        <taxon>Metazoa</taxon>
        <taxon>Ecdysozoa</taxon>
        <taxon>Nematoda</taxon>
        <taxon>Chromadorea</taxon>
        <taxon>Rhabditida</taxon>
        <taxon>Rhabditina</taxon>
        <taxon>Rhabditomorpha</taxon>
        <taxon>Strongyloidea</taxon>
        <taxon>Metastrongylidae</taxon>
        <taxon>Parelaphostrongylus</taxon>
    </lineage>
</organism>
<accession>A0AAD5N4P2</accession>
<feature type="compositionally biased region" description="Polar residues" evidence="1">
    <location>
        <begin position="7"/>
        <end position="16"/>
    </location>
</feature>
<feature type="region of interest" description="Disordered" evidence="1">
    <location>
        <begin position="1"/>
        <end position="20"/>
    </location>
</feature>
<name>A0AAD5N4P2_PARTN</name>
<sequence>MKKEDTGNGQSVSSSKVLRRRASLSEVLHRSGVLHRKRFDWNDNEDEDHNEDERVWTSTRLFDSDEDDIEASAE</sequence>
<keyword evidence="3" id="KW-1185">Reference proteome</keyword>
<evidence type="ECO:0000256" key="1">
    <source>
        <dbReference type="SAM" id="MobiDB-lite"/>
    </source>
</evidence>